<dbReference type="PaxDb" id="39947-A0A0P0Y8A0"/>
<dbReference type="AlphaFoldDB" id="A0A0P0Y8A0"/>
<organism evidence="2 3">
    <name type="scientific">Oryza sativa subsp. japonica</name>
    <name type="common">Rice</name>
    <dbReference type="NCBI Taxonomy" id="39947"/>
    <lineage>
        <taxon>Eukaryota</taxon>
        <taxon>Viridiplantae</taxon>
        <taxon>Streptophyta</taxon>
        <taxon>Embryophyta</taxon>
        <taxon>Tracheophyta</taxon>
        <taxon>Spermatophyta</taxon>
        <taxon>Magnoliopsida</taxon>
        <taxon>Liliopsida</taxon>
        <taxon>Poales</taxon>
        <taxon>Poaceae</taxon>
        <taxon>BOP clade</taxon>
        <taxon>Oryzoideae</taxon>
        <taxon>Oryzeae</taxon>
        <taxon>Oryzinae</taxon>
        <taxon>Oryza</taxon>
        <taxon>Oryza sativa</taxon>
    </lineage>
</organism>
<reference evidence="3" key="1">
    <citation type="journal article" date="2005" name="Nature">
        <title>The map-based sequence of the rice genome.</title>
        <authorList>
            <consortium name="International rice genome sequencing project (IRGSP)"/>
            <person name="Matsumoto T."/>
            <person name="Wu J."/>
            <person name="Kanamori H."/>
            <person name="Katayose Y."/>
            <person name="Fujisawa M."/>
            <person name="Namiki N."/>
            <person name="Mizuno H."/>
            <person name="Yamamoto K."/>
            <person name="Antonio B.A."/>
            <person name="Baba T."/>
            <person name="Sakata K."/>
            <person name="Nagamura Y."/>
            <person name="Aoki H."/>
            <person name="Arikawa K."/>
            <person name="Arita K."/>
            <person name="Bito T."/>
            <person name="Chiden Y."/>
            <person name="Fujitsuka N."/>
            <person name="Fukunaka R."/>
            <person name="Hamada M."/>
            <person name="Harada C."/>
            <person name="Hayashi A."/>
            <person name="Hijishita S."/>
            <person name="Honda M."/>
            <person name="Hosokawa S."/>
            <person name="Ichikawa Y."/>
            <person name="Idonuma A."/>
            <person name="Iijima M."/>
            <person name="Ikeda M."/>
            <person name="Ikeno M."/>
            <person name="Ito K."/>
            <person name="Ito S."/>
            <person name="Ito T."/>
            <person name="Ito Y."/>
            <person name="Ito Y."/>
            <person name="Iwabuchi A."/>
            <person name="Kamiya K."/>
            <person name="Karasawa W."/>
            <person name="Kurita K."/>
            <person name="Katagiri S."/>
            <person name="Kikuta A."/>
            <person name="Kobayashi H."/>
            <person name="Kobayashi N."/>
            <person name="Machita K."/>
            <person name="Maehara T."/>
            <person name="Masukawa M."/>
            <person name="Mizubayashi T."/>
            <person name="Mukai Y."/>
            <person name="Nagasaki H."/>
            <person name="Nagata Y."/>
            <person name="Naito S."/>
            <person name="Nakashima M."/>
            <person name="Nakama Y."/>
            <person name="Nakamichi Y."/>
            <person name="Nakamura M."/>
            <person name="Meguro A."/>
            <person name="Negishi M."/>
            <person name="Ohta I."/>
            <person name="Ohta T."/>
            <person name="Okamoto M."/>
            <person name="Ono N."/>
            <person name="Saji S."/>
            <person name="Sakaguchi M."/>
            <person name="Sakai K."/>
            <person name="Shibata M."/>
            <person name="Shimokawa T."/>
            <person name="Song J."/>
            <person name="Takazaki Y."/>
            <person name="Terasawa K."/>
            <person name="Tsugane M."/>
            <person name="Tsuji K."/>
            <person name="Ueda S."/>
            <person name="Waki K."/>
            <person name="Yamagata H."/>
            <person name="Yamamoto M."/>
            <person name="Yamamoto S."/>
            <person name="Yamane H."/>
            <person name="Yoshiki S."/>
            <person name="Yoshihara R."/>
            <person name="Yukawa K."/>
            <person name="Zhong H."/>
            <person name="Yano M."/>
            <person name="Yuan Q."/>
            <person name="Ouyang S."/>
            <person name="Liu J."/>
            <person name="Jones K.M."/>
            <person name="Gansberger K."/>
            <person name="Moffat K."/>
            <person name="Hill J."/>
            <person name="Bera J."/>
            <person name="Fadrosh D."/>
            <person name="Jin S."/>
            <person name="Johri S."/>
            <person name="Kim M."/>
            <person name="Overton L."/>
            <person name="Reardon M."/>
            <person name="Tsitrin T."/>
            <person name="Vuong H."/>
            <person name="Weaver B."/>
            <person name="Ciecko A."/>
            <person name="Tallon L."/>
            <person name="Jackson J."/>
            <person name="Pai G."/>
            <person name="Aken S.V."/>
            <person name="Utterback T."/>
            <person name="Reidmuller S."/>
            <person name="Feldblyum T."/>
            <person name="Hsiao J."/>
            <person name="Zismann V."/>
            <person name="Iobst S."/>
            <person name="de Vazeille A.R."/>
            <person name="Buell C.R."/>
            <person name="Ying K."/>
            <person name="Li Y."/>
            <person name="Lu T."/>
            <person name="Huang Y."/>
            <person name="Zhao Q."/>
            <person name="Feng Q."/>
            <person name="Zhang L."/>
            <person name="Zhu J."/>
            <person name="Weng Q."/>
            <person name="Mu J."/>
            <person name="Lu Y."/>
            <person name="Fan D."/>
            <person name="Liu Y."/>
            <person name="Guan J."/>
            <person name="Zhang Y."/>
            <person name="Yu S."/>
            <person name="Liu X."/>
            <person name="Zhang Y."/>
            <person name="Hong G."/>
            <person name="Han B."/>
            <person name="Choisne N."/>
            <person name="Demange N."/>
            <person name="Orjeda G."/>
            <person name="Samain S."/>
            <person name="Cattolico L."/>
            <person name="Pelletier E."/>
            <person name="Couloux A."/>
            <person name="Segurens B."/>
            <person name="Wincker P."/>
            <person name="D'Hont A."/>
            <person name="Scarpelli C."/>
            <person name="Weissenbach J."/>
            <person name="Salanoubat M."/>
            <person name="Quetier F."/>
            <person name="Yu Y."/>
            <person name="Kim H.R."/>
            <person name="Rambo T."/>
            <person name="Currie J."/>
            <person name="Collura K."/>
            <person name="Luo M."/>
            <person name="Yang T."/>
            <person name="Ammiraju J.S.S."/>
            <person name="Engler F."/>
            <person name="Soderlund C."/>
            <person name="Wing R.A."/>
            <person name="Palmer L.E."/>
            <person name="de la Bastide M."/>
            <person name="Spiegel L."/>
            <person name="Nascimento L."/>
            <person name="Zutavern T."/>
            <person name="O'Shaughnessy A."/>
            <person name="Dike S."/>
            <person name="Dedhia N."/>
            <person name="Preston R."/>
            <person name="Balija V."/>
            <person name="McCombie W.R."/>
            <person name="Chow T."/>
            <person name="Chen H."/>
            <person name="Chung M."/>
            <person name="Chen C."/>
            <person name="Shaw J."/>
            <person name="Wu H."/>
            <person name="Hsiao K."/>
            <person name="Chao Y."/>
            <person name="Chu M."/>
            <person name="Cheng C."/>
            <person name="Hour A."/>
            <person name="Lee P."/>
            <person name="Lin S."/>
            <person name="Lin Y."/>
            <person name="Liou J."/>
            <person name="Liu S."/>
            <person name="Hsing Y."/>
            <person name="Raghuvanshi S."/>
            <person name="Mohanty A."/>
            <person name="Bharti A.K."/>
            <person name="Gaur A."/>
            <person name="Gupta V."/>
            <person name="Kumar D."/>
            <person name="Ravi V."/>
            <person name="Vij S."/>
            <person name="Kapur A."/>
            <person name="Khurana P."/>
            <person name="Khurana P."/>
            <person name="Khurana J.P."/>
            <person name="Tyagi A.K."/>
            <person name="Gaikwad K."/>
            <person name="Singh A."/>
            <person name="Dalal V."/>
            <person name="Srivastava S."/>
            <person name="Dixit A."/>
            <person name="Pal A.K."/>
            <person name="Ghazi I.A."/>
            <person name="Yadav M."/>
            <person name="Pandit A."/>
            <person name="Bhargava A."/>
            <person name="Sureshbabu K."/>
            <person name="Batra K."/>
            <person name="Sharma T.R."/>
            <person name="Mohapatra T."/>
            <person name="Singh N.K."/>
            <person name="Messing J."/>
            <person name="Nelson A.B."/>
            <person name="Fuks G."/>
            <person name="Kavchok S."/>
            <person name="Keizer G."/>
            <person name="Linton E."/>
            <person name="Llaca V."/>
            <person name="Song R."/>
            <person name="Tanyolac B."/>
            <person name="Young S."/>
            <person name="Ho-Il K."/>
            <person name="Hahn J.H."/>
            <person name="Sangsakoo G."/>
            <person name="Vanavichit A."/>
            <person name="de Mattos Luiz.A.T."/>
            <person name="Zimmer P.D."/>
            <person name="Malone G."/>
            <person name="Dellagostin O."/>
            <person name="de Oliveira A.C."/>
            <person name="Bevan M."/>
            <person name="Bancroft I."/>
            <person name="Minx P."/>
            <person name="Cordum H."/>
            <person name="Wilson R."/>
            <person name="Cheng Z."/>
            <person name="Jin W."/>
            <person name="Jiang J."/>
            <person name="Leong S.A."/>
            <person name="Iwama H."/>
            <person name="Gojobori T."/>
            <person name="Itoh T."/>
            <person name="Niimura Y."/>
            <person name="Fujii Y."/>
            <person name="Habara T."/>
            <person name="Sakai H."/>
            <person name="Sato Y."/>
            <person name="Wilson G."/>
            <person name="Kumar K."/>
            <person name="McCouch S."/>
            <person name="Juretic N."/>
            <person name="Hoen D."/>
            <person name="Wright S."/>
            <person name="Bruskiewich R."/>
            <person name="Bureau T."/>
            <person name="Miyao A."/>
            <person name="Hirochika H."/>
            <person name="Nishikawa T."/>
            <person name="Kadowaki K."/>
            <person name="Sugiura M."/>
            <person name="Burr B."/>
            <person name="Sasaki T."/>
        </authorList>
    </citation>
    <scope>NUCLEOTIDE SEQUENCE [LARGE SCALE GENOMIC DNA]</scope>
    <source>
        <strain evidence="3">cv. Nipponbare</strain>
    </source>
</reference>
<evidence type="ECO:0000256" key="1">
    <source>
        <dbReference type="SAM" id="MobiDB-lite"/>
    </source>
</evidence>
<evidence type="ECO:0000313" key="3">
    <source>
        <dbReference type="Proteomes" id="UP000059680"/>
    </source>
</evidence>
<name>A0A0P0Y8A0_ORYSJ</name>
<reference evidence="2 3" key="2">
    <citation type="journal article" date="2013" name="Plant Cell Physiol.">
        <title>Rice Annotation Project Database (RAP-DB): an integrative and interactive database for rice genomics.</title>
        <authorList>
            <person name="Sakai H."/>
            <person name="Lee S.S."/>
            <person name="Tanaka T."/>
            <person name="Numa H."/>
            <person name="Kim J."/>
            <person name="Kawahara Y."/>
            <person name="Wakimoto H."/>
            <person name="Yang C.C."/>
            <person name="Iwamoto M."/>
            <person name="Abe T."/>
            <person name="Yamada Y."/>
            <person name="Muto A."/>
            <person name="Inokuchi H."/>
            <person name="Ikemura T."/>
            <person name="Matsumoto T."/>
            <person name="Sasaki T."/>
            <person name="Itoh T."/>
        </authorList>
    </citation>
    <scope>NUCLEOTIDE SEQUENCE [LARGE SCALE GENOMIC DNA]</scope>
    <source>
        <strain evidence="3">cv. Nipponbare</strain>
    </source>
</reference>
<dbReference type="InParanoid" id="A0A0P0Y8A0"/>
<dbReference type="Gramene" id="Os12t0230233-00">
    <property type="protein sequence ID" value="Os12t0230233-00"/>
    <property type="gene ID" value="Os12g0230233"/>
</dbReference>
<feature type="region of interest" description="Disordered" evidence="1">
    <location>
        <begin position="1"/>
        <end position="24"/>
    </location>
</feature>
<feature type="compositionally biased region" description="Polar residues" evidence="1">
    <location>
        <begin position="1"/>
        <end position="22"/>
    </location>
</feature>
<dbReference type="Proteomes" id="UP000059680">
    <property type="component" value="Chromosome 12"/>
</dbReference>
<keyword evidence="3" id="KW-1185">Reference proteome</keyword>
<sequence>MHSSSPFRLTSLTQTPRSLSSHPTEHTSKYVVDRLLVTSWGEGFFQLFDLYVPAAVLVEEAEHLRKVLIATDFLQVNGYCHKLLAIQYAISIYELTASMSISTSVSWMLCPITCSPFLSSSSVKCPFFLVSNILNSSLIASSSSVGKYSATTLPTISLLLELVHNSELLQPGPDCFSQRNVGSCTCILYPRMLFILEPSTEYMGLDQASSLQDPWHYLTPLAKALFGSRYVTG</sequence>
<proteinExistence type="predicted"/>
<evidence type="ECO:0000313" key="2">
    <source>
        <dbReference type="EMBL" id="BAT16432.1"/>
    </source>
</evidence>
<gene>
    <name evidence="2" type="ordered locus">Os12g0230233</name>
    <name evidence="2" type="ORF">OSNPB_120230233</name>
</gene>
<dbReference type="EMBL" id="AP014968">
    <property type="protein sequence ID" value="BAT16432.1"/>
    <property type="molecule type" value="Genomic_DNA"/>
</dbReference>
<protein>
    <submittedName>
        <fullName evidence="2">Os12g0230233 protein</fullName>
    </submittedName>
</protein>
<accession>A0A0P0Y8A0</accession>
<reference evidence="2 3" key="3">
    <citation type="journal article" date="2013" name="Rice">
        <title>Improvement of the Oryza sativa Nipponbare reference genome using next generation sequence and optical map data.</title>
        <authorList>
            <person name="Kawahara Y."/>
            <person name="de la Bastide M."/>
            <person name="Hamilton J.P."/>
            <person name="Kanamori H."/>
            <person name="McCombie W.R."/>
            <person name="Ouyang S."/>
            <person name="Schwartz D.C."/>
            <person name="Tanaka T."/>
            <person name="Wu J."/>
            <person name="Zhou S."/>
            <person name="Childs K.L."/>
            <person name="Davidson R.M."/>
            <person name="Lin H."/>
            <person name="Quesada-Ocampo L."/>
            <person name="Vaillancourt B."/>
            <person name="Sakai H."/>
            <person name="Lee S.S."/>
            <person name="Kim J."/>
            <person name="Numa H."/>
            <person name="Itoh T."/>
            <person name="Buell C.R."/>
            <person name="Matsumoto T."/>
        </authorList>
    </citation>
    <scope>NUCLEOTIDE SEQUENCE [LARGE SCALE GENOMIC DNA]</scope>
    <source>
        <strain evidence="3">cv. Nipponbare</strain>
    </source>
</reference>